<accession>A0A2S8EZZ0</accession>
<dbReference type="CDD" id="cd05379">
    <property type="entry name" value="CAP_bacterial"/>
    <property type="match status" value="1"/>
</dbReference>
<dbReference type="SUPFAM" id="SSF55797">
    <property type="entry name" value="PR-1-like"/>
    <property type="match status" value="1"/>
</dbReference>
<evidence type="ECO:0000259" key="3">
    <source>
        <dbReference type="Pfam" id="PF00188"/>
    </source>
</evidence>
<gene>
    <name evidence="4" type="ORF">C5Y96_24400</name>
</gene>
<comment type="caution">
    <text evidence="4">The sequence shown here is derived from an EMBL/GenBank/DDBJ whole genome shotgun (WGS) entry which is preliminary data.</text>
</comment>
<feature type="domain" description="SCP" evidence="3">
    <location>
        <begin position="80"/>
        <end position="189"/>
    </location>
</feature>
<evidence type="ECO:0000256" key="2">
    <source>
        <dbReference type="SAM" id="SignalP"/>
    </source>
</evidence>
<evidence type="ECO:0000313" key="4">
    <source>
        <dbReference type="EMBL" id="PQO25485.1"/>
    </source>
</evidence>
<organism evidence="4 5">
    <name type="scientific">Blastopirellula marina</name>
    <dbReference type="NCBI Taxonomy" id="124"/>
    <lineage>
        <taxon>Bacteria</taxon>
        <taxon>Pseudomonadati</taxon>
        <taxon>Planctomycetota</taxon>
        <taxon>Planctomycetia</taxon>
        <taxon>Pirellulales</taxon>
        <taxon>Pirellulaceae</taxon>
        <taxon>Blastopirellula</taxon>
    </lineage>
</organism>
<sequence length="191" mass="20776">MARPASIPAHGGLFSPMTRLTLALLLTLTMSASLVAAPTTTESKADEKKEVETKKADAQVPGDAFLHKHPTLVKMWHHSNQVRGRYQLPAQRISPELTKAAQDHAWYMARTGQFSHSVNGGFVSRARRHSYPGSPYGEIILYGSPSIPECFNGWLNSPGHRAILLSGAREVGYGYAISANGTAYWVGVFGN</sequence>
<feature type="compositionally biased region" description="Basic and acidic residues" evidence="1">
    <location>
        <begin position="43"/>
        <end position="57"/>
    </location>
</feature>
<dbReference type="Pfam" id="PF00188">
    <property type="entry name" value="CAP"/>
    <property type="match status" value="1"/>
</dbReference>
<dbReference type="AlphaFoldDB" id="A0A2S8EZZ0"/>
<dbReference type="Proteomes" id="UP000240009">
    <property type="component" value="Unassembled WGS sequence"/>
</dbReference>
<protein>
    <recommendedName>
        <fullName evidence="3">SCP domain-containing protein</fullName>
    </recommendedName>
</protein>
<keyword evidence="2" id="KW-0732">Signal</keyword>
<dbReference type="EMBL" id="PUIA01000081">
    <property type="protein sequence ID" value="PQO25485.1"/>
    <property type="molecule type" value="Genomic_DNA"/>
</dbReference>
<feature type="region of interest" description="Disordered" evidence="1">
    <location>
        <begin position="37"/>
        <end position="57"/>
    </location>
</feature>
<dbReference type="PANTHER" id="PTHR31157:SF1">
    <property type="entry name" value="SCP DOMAIN-CONTAINING PROTEIN"/>
    <property type="match status" value="1"/>
</dbReference>
<evidence type="ECO:0000313" key="5">
    <source>
        <dbReference type="Proteomes" id="UP000240009"/>
    </source>
</evidence>
<dbReference type="InterPro" id="IPR035940">
    <property type="entry name" value="CAP_sf"/>
</dbReference>
<name>A0A2S8EZZ0_9BACT</name>
<feature type="signal peptide" evidence="2">
    <location>
        <begin position="1"/>
        <end position="36"/>
    </location>
</feature>
<dbReference type="Gene3D" id="3.40.33.10">
    <property type="entry name" value="CAP"/>
    <property type="match status" value="1"/>
</dbReference>
<proteinExistence type="predicted"/>
<feature type="chain" id="PRO_5015676918" description="SCP domain-containing protein" evidence="2">
    <location>
        <begin position="37"/>
        <end position="191"/>
    </location>
</feature>
<dbReference type="PANTHER" id="PTHR31157">
    <property type="entry name" value="SCP DOMAIN-CONTAINING PROTEIN"/>
    <property type="match status" value="1"/>
</dbReference>
<reference evidence="4 5" key="1">
    <citation type="submission" date="2018-02" db="EMBL/GenBank/DDBJ databases">
        <title>Comparative genomes isolates from brazilian mangrove.</title>
        <authorList>
            <person name="Araujo J.E."/>
            <person name="Taketani R.G."/>
            <person name="Silva M.C.P."/>
            <person name="Loureco M.V."/>
            <person name="Andreote F.D."/>
        </authorList>
    </citation>
    <scope>NUCLEOTIDE SEQUENCE [LARGE SCALE GENOMIC DNA]</scope>
    <source>
        <strain evidence="4 5">HEX-2 MGV</strain>
    </source>
</reference>
<evidence type="ECO:0000256" key="1">
    <source>
        <dbReference type="SAM" id="MobiDB-lite"/>
    </source>
</evidence>
<dbReference type="InterPro" id="IPR014044">
    <property type="entry name" value="CAP_dom"/>
</dbReference>